<feature type="chain" id="PRO_5046519010" evidence="4">
    <location>
        <begin position="26"/>
        <end position="451"/>
    </location>
</feature>
<comment type="caution">
    <text evidence="6">The sequence shown here is derived from an EMBL/GenBank/DDBJ whole genome shotgun (WGS) entry which is preliminary data.</text>
</comment>
<dbReference type="Gene3D" id="3.40.50.2300">
    <property type="match status" value="2"/>
</dbReference>
<feature type="domain" description="Leucine-binding protein" evidence="5">
    <location>
        <begin position="224"/>
        <end position="448"/>
    </location>
</feature>
<dbReference type="InterPro" id="IPR028081">
    <property type="entry name" value="Leu-bd"/>
</dbReference>
<dbReference type="PROSITE" id="PS51257">
    <property type="entry name" value="PROKAR_LIPOPROTEIN"/>
    <property type="match status" value="1"/>
</dbReference>
<dbReference type="PANTHER" id="PTHR30483">
    <property type="entry name" value="LEUCINE-SPECIFIC-BINDING PROTEIN"/>
    <property type="match status" value="1"/>
</dbReference>
<evidence type="ECO:0000313" key="6">
    <source>
        <dbReference type="EMBL" id="MFD1322137.1"/>
    </source>
</evidence>
<dbReference type="RefSeq" id="WP_377570704.1">
    <property type="nucleotide sequence ID" value="NZ_JBHTMP010000017.1"/>
</dbReference>
<keyword evidence="7" id="KW-1185">Reference proteome</keyword>
<evidence type="ECO:0000256" key="3">
    <source>
        <dbReference type="SAM" id="MobiDB-lite"/>
    </source>
</evidence>
<reference evidence="7" key="1">
    <citation type="journal article" date="2019" name="Int. J. Syst. Evol. Microbiol.">
        <title>The Global Catalogue of Microorganisms (GCM) 10K type strain sequencing project: providing services to taxonomists for standard genome sequencing and annotation.</title>
        <authorList>
            <consortium name="The Broad Institute Genomics Platform"/>
            <consortium name="The Broad Institute Genome Sequencing Center for Infectious Disease"/>
            <person name="Wu L."/>
            <person name="Ma J."/>
        </authorList>
    </citation>
    <scope>NUCLEOTIDE SEQUENCE [LARGE SCALE GENOMIC DNA]</scope>
    <source>
        <strain evidence="7">JCM 31037</strain>
    </source>
</reference>
<dbReference type="PANTHER" id="PTHR30483:SF6">
    <property type="entry name" value="PERIPLASMIC BINDING PROTEIN OF ABC TRANSPORTER FOR NATURAL AMINO ACIDS"/>
    <property type="match status" value="1"/>
</dbReference>
<proteinExistence type="inferred from homology"/>
<evidence type="ECO:0000256" key="2">
    <source>
        <dbReference type="ARBA" id="ARBA00022729"/>
    </source>
</evidence>
<dbReference type="InterPro" id="IPR051010">
    <property type="entry name" value="BCAA_transport"/>
</dbReference>
<evidence type="ECO:0000256" key="1">
    <source>
        <dbReference type="ARBA" id="ARBA00010062"/>
    </source>
</evidence>
<evidence type="ECO:0000259" key="5">
    <source>
        <dbReference type="Pfam" id="PF13458"/>
    </source>
</evidence>
<accession>A0ABW3YCF1</accession>
<sequence>MFGSRGSRSAALAACAALLLGMATACESEQPKEPATRPVRLYGTDGNMQNNFAREFSKPAGLLDGMKGTTPQTPLSDDFKSRLRSVDPKLDDFLYTGEMYDAIVITALAAQLAGSTEPGEIAKQIVGVTNTGARCSSVAVCLQQARSGLDIEYRGVSITRGGLTDVGEPSTATYATLHFDGNGLLNPSKTEFVGAGDESAASTAVPPKPRTAVNTASSRTTGGPLKLGGLLSRTGALSLGYPAMAAASTLAIREVNAAGGVLGRPVVWIAGDDGTDPATAKAVVARHIAQGVQVVIAGGASGIARAVLPDVLAAGLVLFSPSNTDAGLSTIEDQGRYFRTAPSDLLQGRALADVILRDGPSRIAIVARRDPYGEGLQGHVRSELERAGISGDRIRLLTYEVPTSGPGTRIDFTAGAREIQKAGVDAVLVIGYGESAQAIEALVDAGVRLGH</sequence>
<dbReference type="Pfam" id="PF13458">
    <property type="entry name" value="Peripla_BP_6"/>
    <property type="match status" value="1"/>
</dbReference>
<evidence type="ECO:0000313" key="7">
    <source>
        <dbReference type="Proteomes" id="UP001597260"/>
    </source>
</evidence>
<evidence type="ECO:0000256" key="4">
    <source>
        <dbReference type="SAM" id="SignalP"/>
    </source>
</evidence>
<dbReference type="Proteomes" id="UP001597260">
    <property type="component" value="Unassembled WGS sequence"/>
</dbReference>
<comment type="similarity">
    <text evidence="1">Belongs to the leucine-binding protein family.</text>
</comment>
<gene>
    <name evidence="6" type="ORF">ACFQ4H_13635</name>
</gene>
<feature type="region of interest" description="Disordered" evidence="3">
    <location>
        <begin position="199"/>
        <end position="219"/>
    </location>
</feature>
<feature type="signal peptide" evidence="4">
    <location>
        <begin position="1"/>
        <end position="25"/>
    </location>
</feature>
<keyword evidence="2 4" id="KW-0732">Signal</keyword>
<dbReference type="EMBL" id="JBHTMP010000017">
    <property type="protein sequence ID" value="MFD1322137.1"/>
    <property type="molecule type" value="Genomic_DNA"/>
</dbReference>
<dbReference type="SUPFAM" id="SSF53822">
    <property type="entry name" value="Periplasmic binding protein-like I"/>
    <property type="match status" value="2"/>
</dbReference>
<dbReference type="InterPro" id="IPR028082">
    <property type="entry name" value="Peripla_BP_I"/>
</dbReference>
<organism evidence="6 7">
    <name type="scientific">Micromonospora sonneratiae</name>
    <dbReference type="NCBI Taxonomy" id="1184706"/>
    <lineage>
        <taxon>Bacteria</taxon>
        <taxon>Bacillati</taxon>
        <taxon>Actinomycetota</taxon>
        <taxon>Actinomycetes</taxon>
        <taxon>Micromonosporales</taxon>
        <taxon>Micromonosporaceae</taxon>
        <taxon>Micromonospora</taxon>
    </lineage>
</organism>
<protein>
    <submittedName>
        <fullName evidence="6">ABC transporter substrate-binding protein</fullName>
    </submittedName>
</protein>
<name>A0ABW3YCF1_9ACTN</name>